<name>A0A4C1ZNG9_EUMVA</name>
<dbReference type="GO" id="GO:0005615">
    <property type="term" value="C:extracellular space"/>
    <property type="evidence" value="ECO:0007669"/>
    <property type="project" value="TreeGrafter"/>
</dbReference>
<dbReference type="GO" id="GO:0004252">
    <property type="term" value="F:serine-type endopeptidase activity"/>
    <property type="evidence" value="ECO:0007669"/>
    <property type="project" value="InterPro"/>
</dbReference>
<dbReference type="Gene3D" id="2.40.10.10">
    <property type="entry name" value="Trypsin-like serine proteases"/>
    <property type="match status" value="2"/>
</dbReference>
<dbReference type="PROSITE" id="PS50240">
    <property type="entry name" value="TRYPSIN_DOM"/>
    <property type="match status" value="1"/>
</dbReference>
<keyword evidence="2" id="KW-0964">Secreted</keyword>
<dbReference type="InterPro" id="IPR001254">
    <property type="entry name" value="Trypsin_dom"/>
</dbReference>
<dbReference type="SUPFAM" id="SSF50494">
    <property type="entry name" value="Trypsin-like serine proteases"/>
    <property type="match status" value="2"/>
</dbReference>
<sequence>MSHDRAIDPRTRQGVSTLPQGVCRRTYWQYAITDDMVCAGRGRRDSCAGDSGGPLLCKYHSRYYLQRQTSKQAITELVVIASYGHSQPQMSSTKLPASKERIRYLMGRRKGVWATGTFTHAAALNVRILCQVSESKSRGIQRKSYETGATKICKIKSERISATSGITSFGDGCGKRGKFGIYTRTAGYVSWMRSVMGDRYADD</sequence>
<evidence type="ECO:0000256" key="3">
    <source>
        <dbReference type="ARBA" id="ARBA00022670"/>
    </source>
</evidence>
<dbReference type="EMBL" id="BGZK01001933">
    <property type="protein sequence ID" value="GBP88439.1"/>
    <property type="molecule type" value="Genomic_DNA"/>
</dbReference>
<dbReference type="InterPro" id="IPR050127">
    <property type="entry name" value="Serine_Proteases_S1"/>
</dbReference>
<keyword evidence="3 7" id="KW-0645">Protease</keyword>
<dbReference type="GO" id="GO:0006508">
    <property type="term" value="P:proteolysis"/>
    <property type="evidence" value="ECO:0007669"/>
    <property type="project" value="UniProtKB-KW"/>
</dbReference>
<evidence type="ECO:0000256" key="2">
    <source>
        <dbReference type="ARBA" id="ARBA00022525"/>
    </source>
</evidence>
<comment type="subcellular location">
    <subcellularLocation>
        <location evidence="1">Secreted</location>
    </subcellularLocation>
</comment>
<dbReference type="InterPro" id="IPR033116">
    <property type="entry name" value="TRYPSIN_SER"/>
</dbReference>
<gene>
    <name evidence="7" type="primary">ami</name>
    <name evidence="7" type="ORF">EVAR_61037_1</name>
</gene>
<protein>
    <submittedName>
        <fullName evidence="7">Serine protease ami</fullName>
    </submittedName>
</protein>
<evidence type="ECO:0000259" key="6">
    <source>
        <dbReference type="PROSITE" id="PS50240"/>
    </source>
</evidence>
<dbReference type="PANTHER" id="PTHR24264:SF65">
    <property type="entry name" value="SRCR DOMAIN-CONTAINING PROTEIN"/>
    <property type="match status" value="1"/>
</dbReference>
<accession>A0A4C1ZNG9</accession>
<dbReference type="AlphaFoldDB" id="A0A4C1ZNG9"/>
<dbReference type="Proteomes" id="UP000299102">
    <property type="component" value="Unassembled WGS sequence"/>
</dbReference>
<keyword evidence="8" id="KW-1185">Reference proteome</keyword>
<dbReference type="Pfam" id="PF00089">
    <property type="entry name" value="Trypsin"/>
    <property type="match status" value="1"/>
</dbReference>
<evidence type="ECO:0000256" key="5">
    <source>
        <dbReference type="ARBA" id="ARBA00022825"/>
    </source>
</evidence>
<comment type="caution">
    <text evidence="7">The sequence shown here is derived from an EMBL/GenBank/DDBJ whole genome shotgun (WGS) entry which is preliminary data.</text>
</comment>
<evidence type="ECO:0000256" key="1">
    <source>
        <dbReference type="ARBA" id="ARBA00004613"/>
    </source>
</evidence>
<dbReference type="InterPro" id="IPR043504">
    <property type="entry name" value="Peptidase_S1_PA_chymotrypsin"/>
</dbReference>
<evidence type="ECO:0000313" key="8">
    <source>
        <dbReference type="Proteomes" id="UP000299102"/>
    </source>
</evidence>
<dbReference type="PROSITE" id="PS00135">
    <property type="entry name" value="TRYPSIN_SER"/>
    <property type="match status" value="1"/>
</dbReference>
<dbReference type="OrthoDB" id="10004439at2759"/>
<proteinExistence type="predicted"/>
<evidence type="ECO:0000256" key="4">
    <source>
        <dbReference type="ARBA" id="ARBA00022801"/>
    </source>
</evidence>
<feature type="domain" description="Peptidase S1" evidence="6">
    <location>
        <begin position="15"/>
        <end position="197"/>
    </location>
</feature>
<dbReference type="STRING" id="151549.A0A4C1ZNG9"/>
<organism evidence="7 8">
    <name type="scientific">Eumeta variegata</name>
    <name type="common">Bagworm moth</name>
    <name type="synonym">Eumeta japonica</name>
    <dbReference type="NCBI Taxonomy" id="151549"/>
    <lineage>
        <taxon>Eukaryota</taxon>
        <taxon>Metazoa</taxon>
        <taxon>Ecdysozoa</taxon>
        <taxon>Arthropoda</taxon>
        <taxon>Hexapoda</taxon>
        <taxon>Insecta</taxon>
        <taxon>Pterygota</taxon>
        <taxon>Neoptera</taxon>
        <taxon>Endopterygota</taxon>
        <taxon>Lepidoptera</taxon>
        <taxon>Glossata</taxon>
        <taxon>Ditrysia</taxon>
        <taxon>Tineoidea</taxon>
        <taxon>Psychidae</taxon>
        <taxon>Oiketicinae</taxon>
        <taxon>Eumeta</taxon>
    </lineage>
</organism>
<dbReference type="InterPro" id="IPR009003">
    <property type="entry name" value="Peptidase_S1_PA"/>
</dbReference>
<reference evidence="7 8" key="1">
    <citation type="journal article" date="2019" name="Commun. Biol.">
        <title>The bagworm genome reveals a unique fibroin gene that provides high tensile strength.</title>
        <authorList>
            <person name="Kono N."/>
            <person name="Nakamura H."/>
            <person name="Ohtoshi R."/>
            <person name="Tomita M."/>
            <person name="Numata K."/>
            <person name="Arakawa K."/>
        </authorList>
    </citation>
    <scope>NUCLEOTIDE SEQUENCE [LARGE SCALE GENOMIC DNA]</scope>
</reference>
<keyword evidence="4" id="KW-0378">Hydrolase</keyword>
<keyword evidence="5" id="KW-0720">Serine protease</keyword>
<dbReference type="PANTHER" id="PTHR24264">
    <property type="entry name" value="TRYPSIN-RELATED"/>
    <property type="match status" value="1"/>
</dbReference>
<evidence type="ECO:0000313" key="7">
    <source>
        <dbReference type="EMBL" id="GBP88439.1"/>
    </source>
</evidence>